<dbReference type="SUPFAM" id="SSF48350">
    <property type="entry name" value="GTPase activation domain, GAP"/>
    <property type="match status" value="1"/>
</dbReference>
<dbReference type="CDD" id="cd08368">
    <property type="entry name" value="LIM"/>
    <property type="match status" value="4"/>
</dbReference>
<dbReference type="Gene3D" id="2.10.110.10">
    <property type="entry name" value="Cysteine Rich Protein"/>
    <property type="match status" value="4"/>
</dbReference>
<dbReference type="PROSITE" id="PS00478">
    <property type="entry name" value="LIM_DOMAIN_1"/>
    <property type="match status" value="2"/>
</dbReference>
<keyword evidence="3 4" id="KW-0862">Zinc</keyword>
<feature type="domain" description="LIM zinc-binding" evidence="8">
    <location>
        <begin position="1218"/>
        <end position="1282"/>
    </location>
</feature>
<dbReference type="Gene3D" id="1.10.506.10">
    <property type="entry name" value="GTPase Activation - p120gap, domain 1"/>
    <property type="match status" value="2"/>
</dbReference>
<feature type="domain" description="C2" evidence="6">
    <location>
        <begin position="120"/>
        <end position="241"/>
    </location>
</feature>
<dbReference type="InterPro" id="IPR000008">
    <property type="entry name" value="C2_dom"/>
</dbReference>
<keyword evidence="2 4" id="KW-0479">Metal-binding</keyword>
<dbReference type="InterPro" id="IPR035892">
    <property type="entry name" value="C2_domain_sf"/>
</dbReference>
<dbReference type="SMART" id="SM00323">
    <property type="entry name" value="RasGAP"/>
    <property type="match status" value="1"/>
</dbReference>
<sequence>MIVKDRTLYVKVLEAKNVFPEKTKHADSYCSVVVEGGEQRRTPTVYHDTNPFFGEELVFSDQLPSDMCRISIGLWQDLKQTGVPDKPHGQIMFPRDMLEDGRFEDEQWYSLAHNDNTIAAVGEIKLGMKLSGGNGGPNTLTVAVDEARNFSDGAKGPRDIYIVLHILPDPQALSTKRTRCLRGSTNKAFDLDIVMPLSSNYRTEELHVSLWDVRPGEPCLGHVSIPMDTLEHNEEITSRWRGLLPPPASFAKDLTSKEKGLPEAEIVEARAKAFLRTMQSTTKEYSRKKHPHKLVDFKFGLTVSFCGHCGLALSPQRTHLQCSVCKVSSHLPCSKLIANNCGHVAAVRVKIKYSASIILPLETYRPFLDLLSQDDYHLAHLFGRVSKDREEAAWPLIKLMEADNSTQEFLLAIIQAEINDTNDPNTLFRGNSMASKAVDVYMRYLGKGYLKSTLGDIIKMIVSKRLHCELDPLKLDRGEDLERNRRSLADLNQRVMNAIYDNRFALPTQWRPLFAHVQAEVTKKFPKEPSVRYTAVSGFIFLRFFAPAILGPKLFDLADEYIDPKTSRTLTLLAKTLQTLANLVPFGEKEPYMKEMNPFIQANIEKMQSYINGIAARELVTSKAPSLHHVRYETAREAARLFNLYVRAAPTIIQSMTEEDAPIVRRLARVLTKLTIKTTATDGIDFNPFSFPTLKQSYANLLNMRLETRPVRAQLQEVSSPMLSRSSTVPQTLTDMLQDAVDSPEFATSVKPGDGSHDPAAAKPLSFSSRFEPLFSDVGAELLDIVNTAPQLPGSYAAETAEGVDSSMPPASGSESTVNITSSRAETPPASLPGSARSSVRSRFTPAASAIAAQDAPPISAISATPMLQQKEEPSIPSPKLAAASPAKPAAQPALSLTVPQPPSASPSDVSPRTAGEGRQPEPARQQPAAGVARIPQILTPIATSMMAWTSKDYEAEVAPASAGPQTAAPPTPGTASDASPQTSTPVTPAQSTRRLPRQGARLVGTPNSHTQNQTRLDALAIMALLNSARESAVDQAESSLAAHGECAACGKTVVGAEHRKVGEQVWHAHHFACSVCQAVIGAVKDAEVHNGIIYCAQHKLKKCATCALVIDDNTSALCALGQAYHAACFVCRACQCPLVDGFAVFEDMPLCEEDYFRAAGLICGGCGERITKEYVQIGGRKFHIDCKRCEKCHETLGNKSYFILEESVFCSAHKEMLTCAACGNLVTDGAAAGQIMRLSNGRTFHPQHFRCAGCQTDLCHAGFYETNNTAKCENCYLSSFG</sequence>
<dbReference type="InterPro" id="IPR002219">
    <property type="entry name" value="PKC_DAG/PE"/>
</dbReference>
<dbReference type="Proteomes" id="UP001212152">
    <property type="component" value="Unassembled WGS sequence"/>
</dbReference>
<feature type="compositionally biased region" description="Polar residues" evidence="5">
    <location>
        <begin position="982"/>
        <end position="994"/>
    </location>
</feature>
<proteinExistence type="predicted"/>
<protein>
    <submittedName>
        <fullName evidence="10">Uncharacterized protein</fullName>
    </submittedName>
</protein>
<evidence type="ECO:0000313" key="10">
    <source>
        <dbReference type="EMBL" id="KAJ3176506.1"/>
    </source>
</evidence>
<dbReference type="SMART" id="SM00239">
    <property type="entry name" value="C2"/>
    <property type="match status" value="2"/>
</dbReference>
<dbReference type="EMBL" id="JADGJQ010000040">
    <property type="protein sequence ID" value="KAJ3176506.1"/>
    <property type="molecule type" value="Genomic_DNA"/>
</dbReference>
<evidence type="ECO:0000256" key="1">
    <source>
        <dbReference type="ARBA" id="ARBA00022468"/>
    </source>
</evidence>
<dbReference type="PROSITE" id="PS50081">
    <property type="entry name" value="ZF_DAG_PE_2"/>
    <property type="match status" value="1"/>
</dbReference>
<dbReference type="Gene3D" id="3.30.60.20">
    <property type="match status" value="1"/>
</dbReference>
<keyword evidence="11" id="KW-1185">Reference proteome</keyword>
<dbReference type="Pfam" id="PF00616">
    <property type="entry name" value="RasGAP"/>
    <property type="match status" value="2"/>
</dbReference>
<evidence type="ECO:0000259" key="7">
    <source>
        <dbReference type="PROSITE" id="PS50018"/>
    </source>
</evidence>
<feature type="region of interest" description="Disordered" evidence="5">
    <location>
        <begin position="868"/>
        <end position="933"/>
    </location>
</feature>
<feature type="compositionally biased region" description="Low complexity" evidence="5">
    <location>
        <begin position="878"/>
        <end position="897"/>
    </location>
</feature>
<evidence type="ECO:0000259" key="8">
    <source>
        <dbReference type="PROSITE" id="PS50023"/>
    </source>
</evidence>
<evidence type="ECO:0000256" key="2">
    <source>
        <dbReference type="ARBA" id="ARBA00022723"/>
    </source>
</evidence>
<keyword evidence="4" id="KW-0440">LIM domain</keyword>
<dbReference type="SUPFAM" id="SSF57716">
    <property type="entry name" value="Glucocorticoid receptor-like (DNA-binding domain)"/>
    <property type="match status" value="2"/>
</dbReference>
<dbReference type="GO" id="GO:0046872">
    <property type="term" value="F:metal ion binding"/>
    <property type="evidence" value="ECO:0007669"/>
    <property type="project" value="UniProtKB-KW"/>
</dbReference>
<dbReference type="InterPro" id="IPR001936">
    <property type="entry name" value="RasGAP_dom"/>
</dbReference>
<dbReference type="InterPro" id="IPR008936">
    <property type="entry name" value="Rho_GTPase_activation_prot"/>
</dbReference>
<dbReference type="SUPFAM" id="SSF57889">
    <property type="entry name" value="Cysteine-rich domain"/>
    <property type="match status" value="1"/>
</dbReference>
<feature type="compositionally biased region" description="Polar residues" evidence="5">
    <location>
        <begin position="813"/>
        <end position="825"/>
    </location>
</feature>
<comment type="caution">
    <text evidence="10">The sequence shown here is derived from an EMBL/GenBank/DDBJ whole genome shotgun (WGS) entry which is preliminary data.</text>
</comment>
<feature type="domain" description="C2" evidence="6">
    <location>
        <begin position="1"/>
        <end position="109"/>
    </location>
</feature>
<dbReference type="PROSITE" id="PS00509">
    <property type="entry name" value="RAS_GTPASE_ACTIV_1"/>
    <property type="match status" value="1"/>
</dbReference>
<feature type="domain" description="LIM zinc-binding" evidence="8">
    <location>
        <begin position="1102"/>
        <end position="1162"/>
    </location>
</feature>
<evidence type="ECO:0000256" key="3">
    <source>
        <dbReference type="ARBA" id="ARBA00022833"/>
    </source>
</evidence>
<reference evidence="10" key="1">
    <citation type="submission" date="2020-05" db="EMBL/GenBank/DDBJ databases">
        <title>Phylogenomic resolution of chytrid fungi.</title>
        <authorList>
            <person name="Stajich J.E."/>
            <person name="Amses K."/>
            <person name="Simmons R."/>
            <person name="Seto K."/>
            <person name="Myers J."/>
            <person name="Bonds A."/>
            <person name="Quandt C.A."/>
            <person name="Barry K."/>
            <person name="Liu P."/>
            <person name="Grigoriev I."/>
            <person name="Longcore J.E."/>
            <person name="James T.Y."/>
        </authorList>
    </citation>
    <scope>NUCLEOTIDE SEQUENCE</scope>
    <source>
        <strain evidence="10">JEL0379</strain>
    </source>
</reference>
<evidence type="ECO:0000259" key="9">
    <source>
        <dbReference type="PROSITE" id="PS50081"/>
    </source>
</evidence>
<dbReference type="PROSITE" id="PS00479">
    <property type="entry name" value="ZF_DAG_PE_1"/>
    <property type="match status" value="1"/>
</dbReference>
<dbReference type="Gene3D" id="2.60.40.150">
    <property type="entry name" value="C2 domain"/>
    <property type="match status" value="2"/>
</dbReference>
<dbReference type="GO" id="GO:0005096">
    <property type="term" value="F:GTPase activator activity"/>
    <property type="evidence" value="ECO:0007669"/>
    <property type="project" value="UniProtKB-KW"/>
</dbReference>
<evidence type="ECO:0000256" key="4">
    <source>
        <dbReference type="PROSITE-ProRule" id="PRU00125"/>
    </source>
</evidence>
<dbReference type="PROSITE" id="PS50004">
    <property type="entry name" value="C2"/>
    <property type="match status" value="2"/>
</dbReference>
<evidence type="ECO:0000259" key="6">
    <source>
        <dbReference type="PROSITE" id="PS50004"/>
    </source>
</evidence>
<gene>
    <name evidence="10" type="ORF">HDU87_005200</name>
</gene>
<dbReference type="PANTHER" id="PTHR10194">
    <property type="entry name" value="RAS GTPASE-ACTIVATING PROTEINS"/>
    <property type="match status" value="1"/>
</dbReference>
<dbReference type="InterPro" id="IPR046349">
    <property type="entry name" value="C1-like_sf"/>
</dbReference>
<accession>A0AAD5TMT4</accession>
<feature type="domain" description="Phorbol-ester/DAG-type" evidence="9">
    <location>
        <begin position="291"/>
        <end position="341"/>
    </location>
</feature>
<feature type="domain" description="Ras-GAP" evidence="7">
    <location>
        <begin position="388"/>
        <end position="582"/>
    </location>
</feature>
<dbReference type="SMART" id="SM00109">
    <property type="entry name" value="C1"/>
    <property type="match status" value="1"/>
</dbReference>
<dbReference type="InterPro" id="IPR001781">
    <property type="entry name" value="Znf_LIM"/>
</dbReference>
<dbReference type="Pfam" id="PF00412">
    <property type="entry name" value="LIM"/>
    <property type="match status" value="4"/>
</dbReference>
<dbReference type="InterPro" id="IPR023152">
    <property type="entry name" value="RasGAP_CS"/>
</dbReference>
<dbReference type="SMART" id="SM00132">
    <property type="entry name" value="LIM"/>
    <property type="match status" value="4"/>
</dbReference>
<feature type="region of interest" description="Disordered" evidence="5">
    <location>
        <begin position="799"/>
        <end position="841"/>
    </location>
</feature>
<name>A0AAD5TMT4_9FUNG</name>
<dbReference type="Pfam" id="PF00168">
    <property type="entry name" value="C2"/>
    <property type="match status" value="2"/>
</dbReference>
<dbReference type="PROSITE" id="PS50018">
    <property type="entry name" value="RAS_GTPASE_ACTIV_2"/>
    <property type="match status" value="1"/>
</dbReference>
<evidence type="ECO:0000256" key="5">
    <source>
        <dbReference type="SAM" id="MobiDB-lite"/>
    </source>
</evidence>
<dbReference type="InterPro" id="IPR039360">
    <property type="entry name" value="Ras_GTPase"/>
</dbReference>
<dbReference type="SUPFAM" id="SSF49562">
    <property type="entry name" value="C2 domain (Calcium/lipid-binding domain, CaLB)"/>
    <property type="match status" value="2"/>
</dbReference>
<feature type="region of interest" description="Disordered" evidence="5">
    <location>
        <begin position="958"/>
        <end position="1012"/>
    </location>
</feature>
<keyword evidence="1" id="KW-0343">GTPase activation</keyword>
<dbReference type="PANTHER" id="PTHR10194:SF60">
    <property type="entry name" value="RAS GTPASE-ACTIVATING PROTEIN RASKOL"/>
    <property type="match status" value="1"/>
</dbReference>
<organism evidence="10 11">
    <name type="scientific">Geranomyces variabilis</name>
    <dbReference type="NCBI Taxonomy" id="109894"/>
    <lineage>
        <taxon>Eukaryota</taxon>
        <taxon>Fungi</taxon>
        <taxon>Fungi incertae sedis</taxon>
        <taxon>Chytridiomycota</taxon>
        <taxon>Chytridiomycota incertae sedis</taxon>
        <taxon>Chytridiomycetes</taxon>
        <taxon>Spizellomycetales</taxon>
        <taxon>Powellomycetaceae</taxon>
        <taxon>Geranomyces</taxon>
    </lineage>
</organism>
<dbReference type="PROSITE" id="PS50023">
    <property type="entry name" value="LIM_DOMAIN_2"/>
    <property type="match status" value="2"/>
</dbReference>
<evidence type="ECO:0000313" key="11">
    <source>
        <dbReference type="Proteomes" id="UP001212152"/>
    </source>
</evidence>